<evidence type="ECO:0000259" key="3">
    <source>
        <dbReference type="PROSITE" id="PS50234"/>
    </source>
</evidence>
<dbReference type="EMBL" id="LACI01001435">
    <property type="protein sequence ID" value="KJU84472.1"/>
    <property type="molecule type" value="Genomic_DNA"/>
</dbReference>
<dbReference type="Pfam" id="PF00498">
    <property type="entry name" value="FHA"/>
    <property type="match status" value="1"/>
</dbReference>
<dbReference type="AlphaFoldDB" id="A0A0F3GRS4"/>
<dbReference type="Gene3D" id="3.40.50.410">
    <property type="entry name" value="von Willebrand factor, type A domain"/>
    <property type="match status" value="1"/>
</dbReference>
<proteinExistence type="predicted"/>
<dbReference type="SUPFAM" id="SSF49879">
    <property type="entry name" value="SMAD/FHA domain"/>
    <property type="match status" value="1"/>
</dbReference>
<feature type="domain" description="VWFA" evidence="3">
    <location>
        <begin position="90"/>
        <end position="269"/>
    </location>
</feature>
<dbReference type="InterPro" id="IPR002035">
    <property type="entry name" value="VWF_A"/>
</dbReference>
<dbReference type="Pfam" id="PF00092">
    <property type="entry name" value="VWA"/>
    <property type="match status" value="1"/>
</dbReference>
<comment type="caution">
    <text evidence="4">The sequence shown here is derived from an EMBL/GenBank/DDBJ whole genome shotgun (WGS) entry which is preliminary data.</text>
</comment>
<protein>
    <submittedName>
        <fullName evidence="4">von Willebrand factor type A</fullName>
    </submittedName>
</protein>
<name>A0A0F3GRS4_9BACT</name>
<dbReference type="InterPro" id="IPR036465">
    <property type="entry name" value="vWFA_dom_sf"/>
</dbReference>
<dbReference type="CDD" id="cd00198">
    <property type="entry name" value="vWFA"/>
    <property type="match status" value="1"/>
</dbReference>
<accession>A0A0F3GRS4</accession>
<dbReference type="Proteomes" id="UP000033423">
    <property type="component" value="Unassembled WGS sequence"/>
</dbReference>
<dbReference type="PROSITE" id="PS50006">
    <property type="entry name" value="FHA_DOMAIN"/>
    <property type="match status" value="1"/>
</dbReference>
<sequence>MVKAKLNSILWLLVFVCFLPTHVFAQALYSFNIEQANVQLPLIKVYSEILDKNMVALEDVSKLTVTGSVGTNELKIEEITPFDKVDEGIAYIFLVDVSKSLKAKQFKEMQEAITGFISSMKEKDKAAILTFGKSVNVQVDFTPEKEKLTKSIKEMAPLDEQTQLYTGFIKAIELGRRNDGNLPSRRVIITLSDGEDDYAGGTTKDEVLDALKTDRIPIYSIGFYDPPSSAKKEDHLKLLGELSRRSGGEYYKAGSVSFKDIYSNVHKKLQQTYVIKVKCEKCTGDGKDYRIQLNLTEGEVKLSDGLNIRIFAQEISPSSTTQKILKSYWFYIALGVILLLIVLFVVIARKRKTKKELQQKEDRAIFADAPLHANLASTVVKHPPADKKAGGHAKGLPIKLVMLGNMSNNTTYDANLVSRIIIGRNKSKCDLLIADEEISSIHCELIREGNTVYIRDLGSTNGTLVNGVQIKERLKLTPGDLISLGQLEMRIKY</sequence>
<evidence type="ECO:0000313" key="4">
    <source>
        <dbReference type="EMBL" id="KJU84472.1"/>
    </source>
</evidence>
<evidence type="ECO:0000313" key="5">
    <source>
        <dbReference type="Proteomes" id="UP000033423"/>
    </source>
</evidence>
<evidence type="ECO:0000259" key="2">
    <source>
        <dbReference type="PROSITE" id="PS50006"/>
    </source>
</evidence>
<dbReference type="CDD" id="cd00060">
    <property type="entry name" value="FHA"/>
    <property type="match status" value="1"/>
</dbReference>
<keyword evidence="5" id="KW-1185">Reference proteome</keyword>
<keyword evidence="1" id="KW-0812">Transmembrane</keyword>
<dbReference type="Gene3D" id="2.60.200.20">
    <property type="match status" value="1"/>
</dbReference>
<keyword evidence="1" id="KW-0472">Membrane</keyword>
<dbReference type="InterPro" id="IPR008984">
    <property type="entry name" value="SMAD_FHA_dom_sf"/>
</dbReference>
<gene>
    <name evidence="4" type="ORF">MBAV_003335</name>
</gene>
<dbReference type="SMART" id="SM00327">
    <property type="entry name" value="VWA"/>
    <property type="match status" value="1"/>
</dbReference>
<reference evidence="4 5" key="1">
    <citation type="submission" date="2015-02" db="EMBL/GenBank/DDBJ databases">
        <title>Single-cell genomics of uncultivated deep-branching MTB reveals a conserved set of magnetosome genes.</title>
        <authorList>
            <person name="Kolinko S."/>
            <person name="Richter M."/>
            <person name="Glockner F.O."/>
            <person name="Brachmann A."/>
            <person name="Schuler D."/>
        </authorList>
    </citation>
    <scope>NUCLEOTIDE SEQUENCE [LARGE SCALE GENOMIC DNA]</scope>
    <source>
        <strain evidence="4">TM-1</strain>
    </source>
</reference>
<dbReference type="InterPro" id="IPR000253">
    <property type="entry name" value="FHA_dom"/>
</dbReference>
<keyword evidence="1" id="KW-1133">Transmembrane helix</keyword>
<dbReference type="InterPro" id="IPR050923">
    <property type="entry name" value="Cell_Proc_Reg/RNA_Proc"/>
</dbReference>
<organism evidence="4 5">
    <name type="scientific">Candidatus Magnetobacterium bavaricum</name>
    <dbReference type="NCBI Taxonomy" id="29290"/>
    <lineage>
        <taxon>Bacteria</taxon>
        <taxon>Pseudomonadati</taxon>
        <taxon>Nitrospirota</taxon>
        <taxon>Thermodesulfovibrionia</taxon>
        <taxon>Thermodesulfovibrionales</taxon>
        <taxon>Candidatus Magnetobacteriaceae</taxon>
        <taxon>Candidatus Magnetobacterium</taxon>
    </lineage>
</organism>
<dbReference type="PANTHER" id="PTHR23308">
    <property type="entry name" value="NUCLEAR INHIBITOR OF PROTEIN PHOSPHATASE-1"/>
    <property type="match status" value="1"/>
</dbReference>
<feature type="transmembrane region" description="Helical" evidence="1">
    <location>
        <begin position="328"/>
        <end position="348"/>
    </location>
</feature>
<dbReference type="PROSITE" id="PS50234">
    <property type="entry name" value="VWFA"/>
    <property type="match status" value="1"/>
</dbReference>
<feature type="domain" description="FHA" evidence="2">
    <location>
        <begin position="420"/>
        <end position="470"/>
    </location>
</feature>
<evidence type="ECO:0000256" key="1">
    <source>
        <dbReference type="SAM" id="Phobius"/>
    </source>
</evidence>
<dbReference type="SMART" id="SM00240">
    <property type="entry name" value="FHA"/>
    <property type="match status" value="1"/>
</dbReference>
<dbReference type="SUPFAM" id="SSF53300">
    <property type="entry name" value="vWA-like"/>
    <property type="match status" value="1"/>
</dbReference>